<feature type="transmembrane region" description="Helical" evidence="6">
    <location>
        <begin position="139"/>
        <end position="163"/>
    </location>
</feature>
<dbReference type="Pfam" id="PF03631">
    <property type="entry name" value="Virul_fac_BrkB"/>
    <property type="match status" value="1"/>
</dbReference>
<dbReference type="PANTHER" id="PTHR30213">
    <property type="entry name" value="INNER MEMBRANE PROTEIN YHJD"/>
    <property type="match status" value="1"/>
</dbReference>
<evidence type="ECO:0000313" key="8">
    <source>
        <dbReference type="Proteomes" id="UP000008641"/>
    </source>
</evidence>
<feature type="transmembrane region" description="Helical" evidence="6">
    <location>
        <begin position="216"/>
        <end position="235"/>
    </location>
</feature>
<feature type="transmembrane region" description="Helical" evidence="6">
    <location>
        <begin position="32"/>
        <end position="53"/>
    </location>
</feature>
<gene>
    <name evidence="7" type="ordered locus">Weevi_1494</name>
</gene>
<dbReference type="GO" id="GO:0005886">
    <property type="term" value="C:plasma membrane"/>
    <property type="evidence" value="ECO:0007669"/>
    <property type="project" value="UniProtKB-SubCell"/>
</dbReference>
<feature type="transmembrane region" description="Helical" evidence="6">
    <location>
        <begin position="183"/>
        <end position="204"/>
    </location>
</feature>
<dbReference type="Proteomes" id="UP000008641">
    <property type="component" value="Chromosome"/>
</dbReference>
<dbReference type="EMBL" id="CP002455">
    <property type="protein sequence ID" value="ADX68194.1"/>
    <property type="molecule type" value="Genomic_DNA"/>
</dbReference>
<reference evidence="8" key="2">
    <citation type="journal article" date="2011" name="Stand. Genomic Sci.">
        <title>Complete genome sequence of Weeksella virosa type strain (9751T).</title>
        <authorList>
            <person name="Lang E."/>
            <person name="Teshima H."/>
            <person name="Lucas S."/>
            <person name="Lapidus A."/>
            <person name="Hammon N."/>
            <person name="Deshpande S."/>
            <person name="Nolan M."/>
            <person name="Cheng J."/>
            <person name="Pitluck S."/>
            <person name="Liolios K."/>
            <person name="Pagani I."/>
            <person name="Mikhailova N."/>
            <person name="Ivanova N."/>
            <person name="Mavromatis K."/>
            <person name="Pati A."/>
            <person name="Tapia R."/>
            <person name="Han C."/>
            <person name="Goodwin L."/>
            <person name="Chen A."/>
            <person name="Palaniappan K."/>
            <person name="Land M."/>
            <person name="Hauser L."/>
            <person name="Chang Y."/>
            <person name="Jeffries C."/>
            <person name="Brambilla E."/>
            <person name="Kopitz M."/>
            <person name="Rohde M."/>
            <person name="Goker M."/>
            <person name="Tindall B."/>
            <person name="Detter J."/>
            <person name="Woyke T."/>
            <person name="Bristow J."/>
            <person name="Eisen J."/>
            <person name="Markowitz V."/>
            <person name="Hugenholtz P."/>
            <person name="Klenk H."/>
            <person name="Kyrpides N."/>
        </authorList>
    </citation>
    <scope>NUCLEOTIDE SEQUENCE [LARGE SCALE GENOMIC DNA]</scope>
    <source>
        <strain evidence="8">ATCC 43766 / DSM 16922 / JCM 21250 / NBRC 16016 / NCTC 11634 / CL345/78</strain>
    </source>
</reference>
<evidence type="ECO:0000256" key="3">
    <source>
        <dbReference type="ARBA" id="ARBA00022692"/>
    </source>
</evidence>
<proteinExistence type="predicted"/>
<dbReference type="STRING" id="865938.Weevi_1494"/>
<dbReference type="NCBIfam" id="TIGR00765">
    <property type="entry name" value="yihY_not_rbn"/>
    <property type="match status" value="1"/>
</dbReference>
<dbReference type="RefSeq" id="WP_013598583.1">
    <property type="nucleotide sequence ID" value="NC_015144.1"/>
</dbReference>
<evidence type="ECO:0000256" key="6">
    <source>
        <dbReference type="SAM" id="Phobius"/>
    </source>
</evidence>
<keyword evidence="2" id="KW-1003">Cell membrane</keyword>
<evidence type="ECO:0000256" key="5">
    <source>
        <dbReference type="ARBA" id="ARBA00023136"/>
    </source>
</evidence>
<dbReference type="OrthoDB" id="9797028at2"/>
<keyword evidence="8" id="KW-1185">Reference proteome</keyword>
<dbReference type="PANTHER" id="PTHR30213:SF1">
    <property type="entry name" value="INNER MEMBRANE PROTEIN YHJD"/>
    <property type="match status" value="1"/>
</dbReference>
<evidence type="ECO:0000313" key="7">
    <source>
        <dbReference type="EMBL" id="ADX68194.1"/>
    </source>
</evidence>
<accession>F0NYR3</accession>
<organism evidence="7 8">
    <name type="scientific">Weeksella virosa (strain ATCC 43766 / DSM 16922 / JCM 21250 / CCUG 30538 / CDC 9751 / IAM 14551 / NBRC 16016 / NCTC 11634 / CL345/78)</name>
    <dbReference type="NCBI Taxonomy" id="865938"/>
    <lineage>
        <taxon>Bacteria</taxon>
        <taxon>Pseudomonadati</taxon>
        <taxon>Bacteroidota</taxon>
        <taxon>Flavobacteriia</taxon>
        <taxon>Flavobacteriales</taxon>
        <taxon>Weeksellaceae</taxon>
        <taxon>Weeksella</taxon>
    </lineage>
</organism>
<protein>
    <submittedName>
        <fullName evidence="7">Ribonuclease BN</fullName>
    </submittedName>
</protein>
<comment type="subcellular location">
    <subcellularLocation>
        <location evidence="1">Cell membrane</location>
        <topology evidence="1">Multi-pass membrane protein</topology>
    </subcellularLocation>
</comment>
<dbReference type="InterPro" id="IPR017039">
    <property type="entry name" value="Virul_fac_BrkB"/>
</dbReference>
<reference evidence="7 8" key="1">
    <citation type="journal article" date="2011" name="Stand. Genomic Sci.">
        <title>Complete genome sequence of Weeksella virosa type strain (9751).</title>
        <authorList>
            <person name="Lang E."/>
            <person name="Teshima H."/>
            <person name="Lucas S."/>
            <person name="Lapidus A."/>
            <person name="Hammon N."/>
            <person name="Deshpande S."/>
            <person name="Nolan M."/>
            <person name="Cheng J.F."/>
            <person name="Pitluck S."/>
            <person name="Liolios K."/>
            <person name="Pagani I."/>
            <person name="Mikhailova N."/>
            <person name="Ivanova N."/>
            <person name="Mavromatis K."/>
            <person name="Pati A."/>
            <person name="Tapia R."/>
            <person name="Han C."/>
            <person name="Goodwin L."/>
            <person name="Chen A."/>
            <person name="Palaniappan K."/>
            <person name="Land M."/>
            <person name="Hauser L."/>
            <person name="Chang Y.J."/>
            <person name="Jeffries C.D."/>
            <person name="Brambilla E.M."/>
            <person name="Kopitz M."/>
            <person name="Rohde M."/>
            <person name="Goker M."/>
            <person name="Tindall B.J."/>
            <person name="Detter J.C."/>
            <person name="Woyke T."/>
            <person name="Bristow J."/>
            <person name="Eisen J.A."/>
            <person name="Markowitz V."/>
            <person name="Hugenholtz P."/>
            <person name="Klenk H.P."/>
            <person name="Kyrpides N.C."/>
        </authorList>
    </citation>
    <scope>NUCLEOTIDE SEQUENCE [LARGE SCALE GENOMIC DNA]</scope>
    <source>
        <strain evidence="8">ATCC 43766 / DSM 16922 / JCM 21250 / NBRC 16016 / NCTC 11634 / CL345/78</strain>
    </source>
</reference>
<dbReference type="AlphaFoldDB" id="F0NYR3"/>
<dbReference type="eggNOG" id="COG1295">
    <property type="taxonomic scope" value="Bacteria"/>
</dbReference>
<evidence type="ECO:0000256" key="1">
    <source>
        <dbReference type="ARBA" id="ARBA00004651"/>
    </source>
</evidence>
<keyword evidence="4 6" id="KW-1133">Transmembrane helix</keyword>
<keyword evidence="5 6" id="KW-0472">Membrane</keyword>
<sequence length="301" mass="34123">MQKIKDLYKIIIQTIVEFTDDRLMKMSASLTYYAMFSLSPVLLIVLSMASLLYKKEAIENRLYYEIKELVGSELAIQIQDFVANSAVSGDSNIALIIGVGVLIFGATTVFTDMQDSFNLIWRIEAVPKRAMLKFLANRGVSFLFIMILGFILFSSVIVSSLVVRFGEDILHWLDISQTISASTFMMINNILSYVLAVIVFFLLFKFLPDIKVKPKPILIGSLVTAGLFFVAKYFISYYLSISKYNTIFGSAGSIVILLLYIYYNAAIMYFGAKFTKVFTEYYGFGVHPSKIAKRRIVKFEE</sequence>
<keyword evidence="3 6" id="KW-0812">Transmembrane</keyword>
<dbReference type="PIRSF" id="PIRSF035875">
    <property type="entry name" value="RNase_BN"/>
    <property type="match status" value="1"/>
</dbReference>
<name>F0NYR3_WEEVC</name>
<evidence type="ECO:0000256" key="2">
    <source>
        <dbReference type="ARBA" id="ARBA00022475"/>
    </source>
</evidence>
<dbReference type="HOGENOM" id="CLU_045539_5_1_10"/>
<feature type="transmembrane region" description="Helical" evidence="6">
    <location>
        <begin position="93"/>
        <end position="113"/>
    </location>
</feature>
<feature type="transmembrane region" description="Helical" evidence="6">
    <location>
        <begin position="247"/>
        <end position="270"/>
    </location>
</feature>
<dbReference type="KEGG" id="wvi:Weevi_1494"/>
<evidence type="ECO:0000256" key="4">
    <source>
        <dbReference type="ARBA" id="ARBA00022989"/>
    </source>
</evidence>